<feature type="domain" description="BHLH" evidence="7">
    <location>
        <begin position="252"/>
        <end position="303"/>
    </location>
</feature>
<feature type="region of interest" description="Disordered" evidence="6">
    <location>
        <begin position="179"/>
        <end position="212"/>
    </location>
</feature>
<keyword evidence="4" id="KW-0804">Transcription</keyword>
<dbReference type="Pfam" id="PF00010">
    <property type="entry name" value="HLH"/>
    <property type="match status" value="1"/>
</dbReference>
<keyword evidence="3" id="KW-0238">DNA-binding</keyword>
<evidence type="ECO:0000313" key="8">
    <source>
        <dbReference type="EMBL" id="KAF9947814.1"/>
    </source>
</evidence>
<proteinExistence type="predicted"/>
<dbReference type="PROSITE" id="PS50888">
    <property type="entry name" value="BHLH"/>
    <property type="match status" value="1"/>
</dbReference>
<dbReference type="EMBL" id="JAAAHY010001607">
    <property type="protein sequence ID" value="KAF9947814.1"/>
    <property type="molecule type" value="Genomic_DNA"/>
</dbReference>
<feature type="compositionally biased region" description="Acidic residues" evidence="6">
    <location>
        <begin position="31"/>
        <end position="40"/>
    </location>
</feature>
<feature type="compositionally biased region" description="Low complexity" evidence="6">
    <location>
        <begin position="133"/>
        <end position="153"/>
    </location>
</feature>
<dbReference type="GO" id="GO:0005634">
    <property type="term" value="C:nucleus"/>
    <property type="evidence" value="ECO:0007669"/>
    <property type="project" value="UniProtKB-SubCell"/>
</dbReference>
<dbReference type="InterPro" id="IPR052207">
    <property type="entry name" value="Max-like/E-box_TFs"/>
</dbReference>
<evidence type="ECO:0000313" key="9">
    <source>
        <dbReference type="Proteomes" id="UP000738359"/>
    </source>
</evidence>
<dbReference type="PANTHER" id="PTHR15741:SF27">
    <property type="entry name" value="TRANSCRIPTION FACTOR AP-4"/>
    <property type="match status" value="1"/>
</dbReference>
<feature type="compositionally biased region" description="Polar residues" evidence="6">
    <location>
        <begin position="179"/>
        <end position="190"/>
    </location>
</feature>
<dbReference type="PANTHER" id="PTHR15741">
    <property type="entry name" value="BASIC HELIX-LOOP-HELIX ZIP TRANSCRIPTION FACTOR"/>
    <property type="match status" value="1"/>
</dbReference>
<dbReference type="GO" id="GO:0046983">
    <property type="term" value="F:protein dimerization activity"/>
    <property type="evidence" value="ECO:0007669"/>
    <property type="project" value="InterPro"/>
</dbReference>
<feature type="region of interest" description="Disordered" evidence="6">
    <location>
        <begin position="99"/>
        <end position="153"/>
    </location>
</feature>
<dbReference type="AlphaFoldDB" id="A0A9P6IU36"/>
<evidence type="ECO:0000256" key="1">
    <source>
        <dbReference type="ARBA" id="ARBA00004123"/>
    </source>
</evidence>
<reference evidence="8" key="1">
    <citation type="journal article" date="2020" name="Fungal Divers.">
        <title>Resolving the Mortierellaceae phylogeny through synthesis of multi-gene phylogenetics and phylogenomics.</title>
        <authorList>
            <person name="Vandepol N."/>
            <person name="Liber J."/>
            <person name="Desiro A."/>
            <person name="Na H."/>
            <person name="Kennedy M."/>
            <person name="Barry K."/>
            <person name="Grigoriev I.V."/>
            <person name="Miller A.N."/>
            <person name="O'Donnell K."/>
            <person name="Stajich J.E."/>
            <person name="Bonito G."/>
        </authorList>
    </citation>
    <scope>NUCLEOTIDE SEQUENCE</scope>
    <source>
        <strain evidence="8">CK1249</strain>
    </source>
</reference>
<keyword evidence="5" id="KW-0539">Nucleus</keyword>
<dbReference type="Proteomes" id="UP000738359">
    <property type="component" value="Unassembled WGS sequence"/>
</dbReference>
<dbReference type="OrthoDB" id="5778525at2759"/>
<comment type="subcellular location">
    <subcellularLocation>
        <location evidence="1">Nucleus</location>
    </subcellularLocation>
</comment>
<dbReference type="InterPro" id="IPR036638">
    <property type="entry name" value="HLH_DNA-bd_sf"/>
</dbReference>
<dbReference type="InterPro" id="IPR011598">
    <property type="entry name" value="bHLH_dom"/>
</dbReference>
<dbReference type="GO" id="GO:0000981">
    <property type="term" value="F:DNA-binding transcription factor activity, RNA polymerase II-specific"/>
    <property type="evidence" value="ECO:0007669"/>
    <property type="project" value="TreeGrafter"/>
</dbReference>
<dbReference type="Gene3D" id="4.10.280.10">
    <property type="entry name" value="Helix-loop-helix DNA-binding domain"/>
    <property type="match status" value="1"/>
</dbReference>
<keyword evidence="2" id="KW-0805">Transcription regulation</keyword>
<dbReference type="GO" id="GO:0000978">
    <property type="term" value="F:RNA polymerase II cis-regulatory region sequence-specific DNA binding"/>
    <property type="evidence" value="ECO:0007669"/>
    <property type="project" value="TreeGrafter"/>
</dbReference>
<sequence>MHFGATASEFGYVQHINIQNHNDEDSNMSGDDQEEEDGDDGGNCTDSSANSIRGGMDIKTGPGYNNQSYHHYRSSTNTAAHLSRGFTALHGFTPIISPGSNNSPPFSPGSESFTSDSGSAFGSSFPLHPSSGNSYNNNHTSPHHNNNTGNNHNVALESSLSSLAALSVMADPLFRRSLSSGNTSQLSQNPLPGMYQDHQQQTSFEMGSRTNSNGIDSMQTFTSALAPRKYHGRQTRQVPIVTNVVKEVVAPTRRMAHILSEQKRREKINGGFDELKSVIPECADNTDSKASILRKAVDYICLLEDEIRKYVEVYEPDHGGDFGDQRHSED</sequence>
<dbReference type="SMART" id="SM00353">
    <property type="entry name" value="HLH"/>
    <property type="match status" value="1"/>
</dbReference>
<organism evidence="8 9">
    <name type="scientific">Mortierella alpina</name>
    <name type="common">Oleaginous fungus</name>
    <name type="synonym">Mortierella renispora</name>
    <dbReference type="NCBI Taxonomy" id="64518"/>
    <lineage>
        <taxon>Eukaryota</taxon>
        <taxon>Fungi</taxon>
        <taxon>Fungi incertae sedis</taxon>
        <taxon>Mucoromycota</taxon>
        <taxon>Mortierellomycotina</taxon>
        <taxon>Mortierellomycetes</taxon>
        <taxon>Mortierellales</taxon>
        <taxon>Mortierellaceae</taxon>
        <taxon>Mortierella</taxon>
    </lineage>
</organism>
<evidence type="ECO:0000256" key="5">
    <source>
        <dbReference type="ARBA" id="ARBA00023242"/>
    </source>
</evidence>
<feature type="compositionally biased region" description="Polar residues" evidence="6">
    <location>
        <begin position="197"/>
        <end position="212"/>
    </location>
</feature>
<evidence type="ECO:0000256" key="6">
    <source>
        <dbReference type="SAM" id="MobiDB-lite"/>
    </source>
</evidence>
<protein>
    <recommendedName>
        <fullName evidence="7">BHLH domain-containing protein</fullName>
    </recommendedName>
</protein>
<evidence type="ECO:0000259" key="7">
    <source>
        <dbReference type="PROSITE" id="PS50888"/>
    </source>
</evidence>
<name>A0A9P6IU36_MORAP</name>
<keyword evidence="9" id="KW-1185">Reference proteome</keyword>
<evidence type="ECO:0000256" key="2">
    <source>
        <dbReference type="ARBA" id="ARBA00023015"/>
    </source>
</evidence>
<feature type="region of interest" description="Disordered" evidence="6">
    <location>
        <begin position="21"/>
        <end position="62"/>
    </location>
</feature>
<dbReference type="SUPFAM" id="SSF47459">
    <property type="entry name" value="HLH, helix-loop-helix DNA-binding domain"/>
    <property type="match status" value="1"/>
</dbReference>
<feature type="compositionally biased region" description="Low complexity" evidence="6">
    <location>
        <begin position="99"/>
        <end position="115"/>
    </location>
</feature>
<evidence type="ECO:0000256" key="4">
    <source>
        <dbReference type="ARBA" id="ARBA00023163"/>
    </source>
</evidence>
<evidence type="ECO:0000256" key="3">
    <source>
        <dbReference type="ARBA" id="ARBA00023125"/>
    </source>
</evidence>
<comment type="caution">
    <text evidence="8">The sequence shown here is derived from an EMBL/GenBank/DDBJ whole genome shotgun (WGS) entry which is preliminary data.</text>
</comment>
<accession>A0A9P6IU36</accession>
<gene>
    <name evidence="8" type="ORF">BGZ70_002496</name>
</gene>